<name>A0A238TBE6_9NEIS</name>
<gene>
    <name evidence="2" type="ORF">KEBURONENSIS_00269</name>
    <name evidence="3" type="ORF">KEBURONENSIS_01323</name>
</gene>
<evidence type="ECO:0000313" key="3">
    <source>
        <dbReference type="EMBL" id="SNB70233.1"/>
    </source>
</evidence>
<reference evidence="3 4" key="2">
    <citation type="submission" date="2017-06" db="EMBL/GenBank/DDBJ databases">
        <authorList>
            <person name="Kim H.J."/>
            <person name="Triplett B.A."/>
        </authorList>
    </citation>
    <scope>NUCLEOTIDE SEQUENCE [LARGE SCALE GENOMIC DNA]</scope>
    <source>
        <strain evidence="3">Kingella_eburonensis</strain>
    </source>
</reference>
<dbReference type="AlphaFoldDB" id="A0A238TBE6"/>
<keyword evidence="3" id="KW-0548">Nucleotidyltransferase</keyword>
<dbReference type="GO" id="GO:0016779">
    <property type="term" value="F:nucleotidyltransferase activity"/>
    <property type="evidence" value="ECO:0007669"/>
    <property type="project" value="UniProtKB-KW"/>
</dbReference>
<proteinExistence type="predicted"/>
<dbReference type="STRING" id="1522312.GCA_900177895_00319"/>
<accession>A0A238TBE6</accession>
<feature type="transmembrane region" description="Helical" evidence="1">
    <location>
        <begin position="245"/>
        <end position="265"/>
    </location>
</feature>
<dbReference type="PANTHER" id="PTHR43535:SF1">
    <property type="entry name" value="PHOSPHATIDATE CYTIDYLYLTRANSFERASE"/>
    <property type="match status" value="1"/>
</dbReference>
<feature type="transmembrane region" description="Helical" evidence="1">
    <location>
        <begin position="218"/>
        <end position="239"/>
    </location>
</feature>
<protein>
    <submittedName>
        <fullName evidence="3">Cytidylyltransferase family protein</fullName>
    </submittedName>
</protein>
<feature type="transmembrane region" description="Helical" evidence="1">
    <location>
        <begin position="184"/>
        <end position="206"/>
    </location>
</feature>
<evidence type="ECO:0000256" key="1">
    <source>
        <dbReference type="SAM" id="Phobius"/>
    </source>
</evidence>
<dbReference type="RefSeq" id="WP_095062829.1">
    <property type="nucleotide sequence ID" value="NZ_CP123447.1"/>
</dbReference>
<dbReference type="EMBL" id="FXUV01000030">
    <property type="protein sequence ID" value="SMQ12693.1"/>
    <property type="molecule type" value="Genomic_DNA"/>
</dbReference>
<dbReference type="Proteomes" id="UP000215450">
    <property type="component" value="Unassembled WGS sequence"/>
</dbReference>
<keyword evidence="1" id="KW-0472">Membrane</keyword>
<feature type="transmembrane region" description="Helical" evidence="1">
    <location>
        <begin position="156"/>
        <end position="178"/>
    </location>
</feature>
<sequence length="311" mass="35421">MNSGFYLPVLAGMVFFGIFILLGIAALLGKWWEKRHNGARPPLLKQYQARVYMWWTTSLILLVASWFGRGGMIALTFVASFAALREFMTQIYRHRGDHNAVATCFYILLPLQYYFVSINWFSMFTILIPVYAFLLLPIIVQLSGETAHFFDRTAKLQWGLMITVYCLSHVPALMSLPIKGFEGYHILLVLFMLVVVHTGDIIYYLWRHTGGKQGNRSVPMGAILSILVATILAMCLYWITPFNPFQAAMVGTVLSTVGFFGSNVMRQIKRSVGVRHWGKDTTRGAGNVLDRVDSLCFAAPIFFHLIRYYWT</sequence>
<dbReference type="EMBL" id="FXUV02000025">
    <property type="protein sequence ID" value="SNB70233.1"/>
    <property type="molecule type" value="Genomic_DNA"/>
</dbReference>
<keyword evidence="1" id="KW-1133">Transmembrane helix</keyword>
<dbReference type="Pfam" id="PF01148">
    <property type="entry name" value="CTP_transf_1"/>
    <property type="match status" value="1"/>
</dbReference>
<dbReference type="OrthoDB" id="9799199at2"/>
<evidence type="ECO:0000313" key="4">
    <source>
        <dbReference type="Proteomes" id="UP000215450"/>
    </source>
</evidence>
<feature type="transmembrane region" description="Helical" evidence="1">
    <location>
        <begin position="6"/>
        <end position="28"/>
    </location>
</feature>
<organism evidence="3 4">
    <name type="scientific">Kingella negevensis</name>
    <dbReference type="NCBI Taxonomy" id="1522312"/>
    <lineage>
        <taxon>Bacteria</taxon>
        <taxon>Pseudomonadati</taxon>
        <taxon>Pseudomonadota</taxon>
        <taxon>Betaproteobacteria</taxon>
        <taxon>Neisseriales</taxon>
        <taxon>Neisseriaceae</taxon>
        <taxon>Kingella</taxon>
    </lineage>
</organism>
<keyword evidence="3" id="KW-0808">Transferase</keyword>
<feature type="transmembrane region" description="Helical" evidence="1">
    <location>
        <begin position="73"/>
        <end position="92"/>
    </location>
</feature>
<keyword evidence="4" id="KW-1185">Reference proteome</keyword>
<reference evidence="2" key="1">
    <citation type="submission" date="2017-05" db="EMBL/GenBank/DDBJ databases">
        <authorList>
            <person name="Song R."/>
            <person name="Chenine A.L."/>
            <person name="Ruprecht R.M."/>
        </authorList>
    </citation>
    <scope>NUCLEOTIDE SEQUENCE</scope>
    <source>
        <strain evidence="2">Kingella_eburonensis</strain>
    </source>
</reference>
<keyword evidence="1" id="KW-0812">Transmembrane</keyword>
<evidence type="ECO:0000313" key="2">
    <source>
        <dbReference type="EMBL" id="SMQ12693.1"/>
    </source>
</evidence>
<dbReference type="GO" id="GO:0009273">
    <property type="term" value="P:peptidoglycan-based cell wall biogenesis"/>
    <property type="evidence" value="ECO:0007669"/>
    <property type="project" value="TreeGrafter"/>
</dbReference>
<feature type="transmembrane region" description="Helical" evidence="1">
    <location>
        <begin position="121"/>
        <end position="144"/>
    </location>
</feature>
<dbReference type="GO" id="GO:0005886">
    <property type="term" value="C:plasma membrane"/>
    <property type="evidence" value="ECO:0007669"/>
    <property type="project" value="TreeGrafter"/>
</dbReference>
<dbReference type="PANTHER" id="PTHR43535">
    <property type="entry name" value="PHOSPHATIDATE CYTIDYLYLTRANSFERASE"/>
    <property type="match status" value="1"/>
</dbReference>
<feature type="transmembrane region" description="Helical" evidence="1">
    <location>
        <begin position="99"/>
        <end position="115"/>
    </location>
</feature>